<keyword evidence="3" id="KW-1185">Reference proteome</keyword>
<organism evidence="2 3">
    <name type="scientific">Streptomyces olivaceus</name>
    <dbReference type="NCBI Taxonomy" id="47716"/>
    <lineage>
        <taxon>Bacteria</taxon>
        <taxon>Bacillati</taxon>
        <taxon>Actinomycetota</taxon>
        <taxon>Actinomycetes</taxon>
        <taxon>Kitasatosporales</taxon>
        <taxon>Streptomycetaceae</taxon>
        <taxon>Streptomyces</taxon>
    </lineage>
</organism>
<name>A0ABS7W5H2_STROV</name>
<keyword evidence="1" id="KW-0472">Membrane</keyword>
<keyword evidence="1" id="KW-1133">Transmembrane helix</keyword>
<dbReference type="EMBL" id="JAHSTP010000004">
    <property type="protein sequence ID" value="MBZ6152456.1"/>
    <property type="molecule type" value="Genomic_DNA"/>
</dbReference>
<dbReference type="Proteomes" id="UP000758701">
    <property type="component" value="Unassembled WGS sequence"/>
</dbReference>
<gene>
    <name evidence="2" type="ORF">KVH32_14975</name>
</gene>
<protein>
    <submittedName>
        <fullName evidence="2">Uncharacterized protein</fullName>
    </submittedName>
</protein>
<keyword evidence="1" id="KW-0812">Transmembrane</keyword>
<sequence>MLKSPVRKNLAIGLVITVVITTLSVVMADDGSKMAEFRMSLMVGFLMTGAVTGGTWLLQRRRSAPS</sequence>
<evidence type="ECO:0000313" key="2">
    <source>
        <dbReference type="EMBL" id="MBZ6152456.1"/>
    </source>
</evidence>
<accession>A0ABS7W5H2</accession>
<feature type="transmembrane region" description="Helical" evidence="1">
    <location>
        <begin position="38"/>
        <end position="58"/>
    </location>
</feature>
<evidence type="ECO:0000256" key="1">
    <source>
        <dbReference type="SAM" id="Phobius"/>
    </source>
</evidence>
<evidence type="ECO:0000313" key="3">
    <source>
        <dbReference type="Proteomes" id="UP000758701"/>
    </source>
</evidence>
<proteinExistence type="predicted"/>
<reference evidence="2 3" key="1">
    <citation type="submission" date="2021-06" db="EMBL/GenBank/DDBJ databases">
        <title>Ecological speciation of a Streptomyces species isolated from different habitats and geographic origins.</title>
        <authorList>
            <person name="Wang J."/>
        </authorList>
    </citation>
    <scope>NUCLEOTIDE SEQUENCE [LARGE SCALE GENOMIC DNA]</scope>
    <source>
        <strain evidence="2 3">FXJ8.012</strain>
    </source>
</reference>
<comment type="caution">
    <text evidence="2">The sequence shown here is derived from an EMBL/GenBank/DDBJ whole genome shotgun (WGS) entry which is preliminary data.</text>
</comment>